<gene>
    <name evidence="2" type="primary">tsaB</name>
    <name evidence="2" type="ORF">GXN76_13760</name>
</gene>
<dbReference type="SUPFAM" id="SSF53067">
    <property type="entry name" value="Actin-like ATPase domain"/>
    <property type="match status" value="2"/>
</dbReference>
<dbReference type="AlphaFoldDB" id="A0A7D3Y683"/>
<reference evidence="2 3" key="1">
    <citation type="submission" date="2020-01" db="EMBL/GenBank/DDBJ databases">
        <authorList>
            <person name="Gulvik C.A."/>
            <person name="Batra D.G."/>
        </authorList>
    </citation>
    <scope>NUCLEOTIDE SEQUENCE [LARGE SCALE GENOMIC DNA]</scope>
    <source>
        <strain evidence="2 3">W9323</strain>
    </source>
</reference>
<dbReference type="RefSeq" id="WP_173224065.1">
    <property type="nucleotide sequence ID" value="NZ_CP048104.1"/>
</dbReference>
<organism evidence="2 3">
    <name type="scientific">Kroppenstedtia pulmonis</name>
    <dbReference type="NCBI Taxonomy" id="1380685"/>
    <lineage>
        <taxon>Bacteria</taxon>
        <taxon>Bacillati</taxon>
        <taxon>Bacillota</taxon>
        <taxon>Bacilli</taxon>
        <taxon>Bacillales</taxon>
        <taxon>Thermoactinomycetaceae</taxon>
        <taxon>Kroppenstedtia</taxon>
    </lineage>
</organism>
<dbReference type="InterPro" id="IPR022496">
    <property type="entry name" value="T6A_TsaB"/>
</dbReference>
<dbReference type="PANTHER" id="PTHR11735:SF11">
    <property type="entry name" value="TRNA THREONYLCARBAMOYLADENOSINE BIOSYNTHESIS PROTEIN TSAB"/>
    <property type="match status" value="1"/>
</dbReference>
<evidence type="ECO:0000313" key="3">
    <source>
        <dbReference type="Proteomes" id="UP000503088"/>
    </source>
</evidence>
<name>A0A7D3Y683_9BACL</name>
<dbReference type="PANTHER" id="PTHR11735">
    <property type="entry name" value="TRNA N6-ADENOSINE THREONYLCARBAMOYLTRANSFERASE"/>
    <property type="match status" value="1"/>
</dbReference>
<dbReference type="EMBL" id="CP048104">
    <property type="protein sequence ID" value="QKG85425.1"/>
    <property type="molecule type" value="Genomic_DNA"/>
</dbReference>
<dbReference type="KEGG" id="kpul:GXN76_13760"/>
<dbReference type="NCBIfam" id="TIGR03725">
    <property type="entry name" value="T6A_YeaZ"/>
    <property type="match status" value="1"/>
</dbReference>
<dbReference type="Pfam" id="PF00814">
    <property type="entry name" value="TsaD"/>
    <property type="match status" value="1"/>
</dbReference>
<dbReference type="GO" id="GO:0016740">
    <property type="term" value="F:transferase activity"/>
    <property type="evidence" value="ECO:0007669"/>
    <property type="project" value="UniProtKB-KW"/>
</dbReference>
<evidence type="ECO:0000313" key="2">
    <source>
        <dbReference type="EMBL" id="QKG85425.1"/>
    </source>
</evidence>
<protein>
    <submittedName>
        <fullName evidence="2">tRNA (Adenosine(37)-N6)-threonylcarbamoyltransferase complex dimerization subunit type 1 TsaB</fullName>
    </submittedName>
</protein>
<dbReference type="InterPro" id="IPR043129">
    <property type="entry name" value="ATPase_NBD"/>
</dbReference>
<dbReference type="CDD" id="cd24032">
    <property type="entry name" value="ASKHA_NBD_TsaB"/>
    <property type="match status" value="1"/>
</dbReference>
<dbReference type="InterPro" id="IPR000905">
    <property type="entry name" value="Gcp-like_dom"/>
</dbReference>
<dbReference type="GO" id="GO:0005829">
    <property type="term" value="C:cytosol"/>
    <property type="evidence" value="ECO:0007669"/>
    <property type="project" value="TreeGrafter"/>
</dbReference>
<accession>A0A7D3Y683</accession>
<dbReference type="Proteomes" id="UP000503088">
    <property type="component" value="Chromosome"/>
</dbReference>
<proteinExistence type="predicted"/>
<keyword evidence="3" id="KW-1185">Reference proteome</keyword>
<dbReference type="Gene3D" id="3.30.420.40">
    <property type="match status" value="2"/>
</dbReference>
<dbReference type="GO" id="GO:0002949">
    <property type="term" value="P:tRNA threonylcarbamoyladenosine modification"/>
    <property type="evidence" value="ECO:0007669"/>
    <property type="project" value="InterPro"/>
</dbReference>
<evidence type="ECO:0000259" key="1">
    <source>
        <dbReference type="Pfam" id="PF00814"/>
    </source>
</evidence>
<keyword evidence="2" id="KW-0808">Transferase</keyword>
<feature type="domain" description="Gcp-like" evidence="1">
    <location>
        <begin position="25"/>
        <end position="225"/>
    </location>
</feature>
<sequence length="241" mass="26406">MKLLAIDTSTLVMSVAVLEADKVLGEVTTNLHKNHSVRLMPTVHQLMQELDLTPDQLEAVAVAKGPGSYTGVRIGFTTAKTIAWSCGIPLIPISSLAVLAMNGSRFGGGVVPLFDARRNRIYTGLYRGKDGQVELMKEDRVMDLDGWLEELKEQGPLLFLGDDVRLFQTTIQQVLGENAKFGQPGENIPRAAHLGRLALDQVDRESSAQDAAPDYLQLTEAEAKWLKTQKNGVKRDGSFPH</sequence>